<evidence type="ECO:0000259" key="12">
    <source>
        <dbReference type="PROSITE" id="PS50011"/>
    </source>
</evidence>
<dbReference type="PANTHER" id="PTHR27002">
    <property type="entry name" value="RECEPTOR-LIKE SERINE/THREONINE-PROTEIN KINASE SD1-8"/>
    <property type="match status" value="1"/>
</dbReference>
<dbReference type="Gene3D" id="3.30.200.20">
    <property type="entry name" value="Phosphorylase Kinase, domain 1"/>
    <property type="match status" value="1"/>
</dbReference>
<keyword evidence="8" id="KW-1015">Disulfide bond</keyword>
<keyword evidence="3" id="KW-0808">Transferase</keyword>
<evidence type="ECO:0000313" key="13">
    <source>
        <dbReference type="EMBL" id="KAK0580998.1"/>
    </source>
</evidence>
<comment type="catalytic activity">
    <reaction evidence="11">
        <text>L-seryl-[protein] + ATP = O-phospho-L-seryl-[protein] + ADP + H(+)</text>
        <dbReference type="Rhea" id="RHEA:17989"/>
        <dbReference type="Rhea" id="RHEA-COMP:9863"/>
        <dbReference type="Rhea" id="RHEA-COMP:11604"/>
        <dbReference type="ChEBI" id="CHEBI:15378"/>
        <dbReference type="ChEBI" id="CHEBI:29999"/>
        <dbReference type="ChEBI" id="CHEBI:30616"/>
        <dbReference type="ChEBI" id="CHEBI:83421"/>
        <dbReference type="ChEBI" id="CHEBI:456216"/>
        <dbReference type="EC" id="2.7.11.1"/>
    </reaction>
</comment>
<dbReference type="PIRSF" id="PIRSF000654">
    <property type="entry name" value="Integrin-linked_kinase"/>
    <property type="match status" value="1"/>
</dbReference>
<evidence type="ECO:0000256" key="6">
    <source>
        <dbReference type="ARBA" id="ARBA00022777"/>
    </source>
</evidence>
<keyword evidence="9" id="KW-0325">Glycoprotein</keyword>
<keyword evidence="5" id="KW-0547">Nucleotide-binding</keyword>
<dbReference type="EMBL" id="JAUESC010000384">
    <property type="protein sequence ID" value="KAK0580998.1"/>
    <property type="molecule type" value="Genomic_DNA"/>
</dbReference>
<evidence type="ECO:0000256" key="11">
    <source>
        <dbReference type="ARBA" id="ARBA00048679"/>
    </source>
</evidence>
<protein>
    <recommendedName>
        <fullName evidence="1">non-specific serine/threonine protein kinase</fullName>
        <ecNumber evidence="1">2.7.11.1</ecNumber>
    </recommendedName>
</protein>
<reference evidence="13" key="2">
    <citation type="submission" date="2023-06" db="EMBL/GenBank/DDBJ databases">
        <authorList>
            <person name="Swenson N.G."/>
            <person name="Wegrzyn J.L."/>
            <person name="Mcevoy S.L."/>
        </authorList>
    </citation>
    <scope>NUCLEOTIDE SEQUENCE</scope>
    <source>
        <strain evidence="13">NS2018</strain>
        <tissue evidence="13">Leaf</tissue>
    </source>
</reference>
<keyword evidence="14" id="KW-1185">Reference proteome</keyword>
<dbReference type="GO" id="GO:0005886">
    <property type="term" value="C:plasma membrane"/>
    <property type="evidence" value="ECO:0007669"/>
    <property type="project" value="TreeGrafter"/>
</dbReference>
<dbReference type="SUPFAM" id="SSF56112">
    <property type="entry name" value="Protein kinase-like (PK-like)"/>
    <property type="match status" value="1"/>
</dbReference>
<dbReference type="InterPro" id="IPR000719">
    <property type="entry name" value="Prot_kinase_dom"/>
</dbReference>
<dbReference type="EC" id="2.7.11.1" evidence="1"/>
<organism evidence="13 14">
    <name type="scientific">Acer saccharum</name>
    <name type="common">Sugar maple</name>
    <dbReference type="NCBI Taxonomy" id="4024"/>
    <lineage>
        <taxon>Eukaryota</taxon>
        <taxon>Viridiplantae</taxon>
        <taxon>Streptophyta</taxon>
        <taxon>Embryophyta</taxon>
        <taxon>Tracheophyta</taxon>
        <taxon>Spermatophyta</taxon>
        <taxon>Magnoliopsida</taxon>
        <taxon>eudicotyledons</taxon>
        <taxon>Gunneridae</taxon>
        <taxon>Pentapetalae</taxon>
        <taxon>rosids</taxon>
        <taxon>malvids</taxon>
        <taxon>Sapindales</taxon>
        <taxon>Sapindaceae</taxon>
        <taxon>Hippocastanoideae</taxon>
        <taxon>Acereae</taxon>
        <taxon>Acer</taxon>
    </lineage>
</organism>
<dbReference type="PROSITE" id="PS50011">
    <property type="entry name" value="PROTEIN_KINASE_DOM"/>
    <property type="match status" value="1"/>
</dbReference>
<dbReference type="PANTHER" id="PTHR27002:SF1077">
    <property type="entry name" value="CYSTEINE-RICH RECEPTOR-LIKE PROTEIN KINASE 4"/>
    <property type="match status" value="1"/>
</dbReference>
<evidence type="ECO:0000256" key="1">
    <source>
        <dbReference type="ARBA" id="ARBA00012513"/>
    </source>
</evidence>
<dbReference type="GO" id="GO:0004674">
    <property type="term" value="F:protein serine/threonine kinase activity"/>
    <property type="evidence" value="ECO:0007669"/>
    <property type="project" value="UniProtKB-KW"/>
</dbReference>
<feature type="domain" description="Protein kinase" evidence="12">
    <location>
        <begin position="16"/>
        <end position="294"/>
    </location>
</feature>
<evidence type="ECO:0000313" key="14">
    <source>
        <dbReference type="Proteomes" id="UP001168877"/>
    </source>
</evidence>
<dbReference type="AlphaFoldDB" id="A0AA39RWR0"/>
<evidence type="ECO:0000256" key="3">
    <source>
        <dbReference type="ARBA" id="ARBA00022679"/>
    </source>
</evidence>
<evidence type="ECO:0000256" key="9">
    <source>
        <dbReference type="ARBA" id="ARBA00023180"/>
    </source>
</evidence>
<evidence type="ECO:0000256" key="8">
    <source>
        <dbReference type="ARBA" id="ARBA00023157"/>
    </source>
</evidence>
<evidence type="ECO:0000256" key="2">
    <source>
        <dbReference type="ARBA" id="ARBA00022527"/>
    </source>
</evidence>
<keyword evidence="6" id="KW-0418">Kinase</keyword>
<keyword evidence="2" id="KW-0723">Serine/threonine-protein kinase</keyword>
<keyword evidence="7" id="KW-0067">ATP-binding</keyword>
<accession>A0AA39RWR0</accession>
<comment type="caution">
    <text evidence="13">The sequence shown here is derived from an EMBL/GenBank/DDBJ whole genome shotgun (WGS) entry which is preliminary data.</text>
</comment>
<dbReference type="PROSITE" id="PS00108">
    <property type="entry name" value="PROTEIN_KINASE_ST"/>
    <property type="match status" value="1"/>
</dbReference>
<dbReference type="Proteomes" id="UP001168877">
    <property type="component" value="Unassembled WGS sequence"/>
</dbReference>
<dbReference type="Pfam" id="PF00069">
    <property type="entry name" value="Pkinase"/>
    <property type="match status" value="1"/>
</dbReference>
<dbReference type="InterPro" id="IPR011009">
    <property type="entry name" value="Kinase-like_dom_sf"/>
</dbReference>
<keyword evidence="4" id="KW-0732">Signal</keyword>
<dbReference type="CDD" id="cd14066">
    <property type="entry name" value="STKc_IRAK"/>
    <property type="match status" value="1"/>
</dbReference>
<reference evidence="13" key="1">
    <citation type="journal article" date="2022" name="Plant J.">
        <title>Strategies of tolerance reflected in two North American maple genomes.</title>
        <authorList>
            <person name="McEvoy S.L."/>
            <person name="Sezen U.U."/>
            <person name="Trouern-Trend A."/>
            <person name="McMahon S.M."/>
            <person name="Schaberg P.G."/>
            <person name="Yang J."/>
            <person name="Wegrzyn J.L."/>
            <person name="Swenson N.G."/>
        </authorList>
    </citation>
    <scope>NUCLEOTIDE SEQUENCE</scope>
    <source>
        <strain evidence="13">NS2018</strain>
    </source>
</reference>
<evidence type="ECO:0000256" key="5">
    <source>
        <dbReference type="ARBA" id="ARBA00022741"/>
    </source>
</evidence>
<dbReference type="FunFam" id="1.10.510.10:FF:000060">
    <property type="entry name" value="G-type lectin S-receptor-like serine/threonine-protein kinase"/>
    <property type="match status" value="1"/>
</dbReference>
<sequence length="334" mass="38218">MIVYSLASIEAATDSFSIENKIGKGGYGPVYKGILPDGQVIAVKKLSKTSTQGFEEFENEVMLTAKLQHVNLIKLLGFCIDREEHMLIYEYMPNKSLDCYLFEPSKRFILDLQKRIHIIEGVCQGLLYLQEYSRLTIIHRDLKASNILLDEEMNPKIADFGLARIFEKHDLEANTRRIVGTYGYAPPEYVKGGIYSTKFDVYSLGILILQIISGKKVCVFYGDNKNLSLMEYAYLLWNNGKEMEFMDPSLDCTYSSGKLMRCFQIALLCVQECPNDRPTMLEIFSYLQNESTYIKIPKEPAYAKQINEEEQQRSTLKVEICSVNDATISDMVPR</sequence>
<comment type="catalytic activity">
    <reaction evidence="10">
        <text>L-threonyl-[protein] + ATP = O-phospho-L-threonyl-[protein] + ADP + H(+)</text>
        <dbReference type="Rhea" id="RHEA:46608"/>
        <dbReference type="Rhea" id="RHEA-COMP:11060"/>
        <dbReference type="Rhea" id="RHEA-COMP:11605"/>
        <dbReference type="ChEBI" id="CHEBI:15378"/>
        <dbReference type="ChEBI" id="CHEBI:30013"/>
        <dbReference type="ChEBI" id="CHEBI:30616"/>
        <dbReference type="ChEBI" id="CHEBI:61977"/>
        <dbReference type="ChEBI" id="CHEBI:456216"/>
        <dbReference type="EC" id="2.7.11.1"/>
    </reaction>
</comment>
<dbReference type="Gene3D" id="1.10.510.10">
    <property type="entry name" value="Transferase(Phosphotransferase) domain 1"/>
    <property type="match status" value="1"/>
</dbReference>
<dbReference type="GO" id="GO:0005524">
    <property type="term" value="F:ATP binding"/>
    <property type="evidence" value="ECO:0007669"/>
    <property type="project" value="UniProtKB-KW"/>
</dbReference>
<proteinExistence type="predicted"/>
<dbReference type="FunFam" id="3.30.200.20:FF:000195">
    <property type="entry name" value="G-type lectin S-receptor-like serine/threonine-protein kinase"/>
    <property type="match status" value="1"/>
</dbReference>
<name>A0AA39RWR0_ACESA</name>
<dbReference type="SMART" id="SM00220">
    <property type="entry name" value="S_TKc"/>
    <property type="match status" value="1"/>
</dbReference>
<evidence type="ECO:0000256" key="7">
    <source>
        <dbReference type="ARBA" id="ARBA00022840"/>
    </source>
</evidence>
<evidence type="ECO:0000256" key="4">
    <source>
        <dbReference type="ARBA" id="ARBA00022729"/>
    </source>
</evidence>
<evidence type="ECO:0000256" key="10">
    <source>
        <dbReference type="ARBA" id="ARBA00047899"/>
    </source>
</evidence>
<gene>
    <name evidence="13" type="ORF">LWI29_008708</name>
</gene>
<dbReference type="InterPro" id="IPR008271">
    <property type="entry name" value="Ser/Thr_kinase_AS"/>
</dbReference>